<keyword evidence="2" id="KW-1185">Reference proteome</keyword>
<dbReference type="OrthoDB" id="414175at2759"/>
<protein>
    <recommendedName>
        <fullName evidence="3">Glycosyltransferase family 31 protein</fullName>
    </recommendedName>
</protein>
<sequence>MFFSLATRADRIAFENSITSSYLNGSGAHLLLTLPHDDNPSGEFLAESYLAKLGLSSFHVVRATRDVSFEESWASSIPMMHKLSLAFSEPVKYFIALDDDTLITSMVNYRHLLDKYPPSERHMIGARSEDIQRYGWGHGLGPYGGASIALTHKLVEDMVEIWDECRPLRDSQQHGDHKLDYCYNYLQGTPLRSGASDQVMSLHQLDLSGLAGPYFQSGQQWLTVHHFGWFEMFPKSRSDPEEIALIKLASKTLDGENIFQNYLLRHNVNETVILTTAYSLVTYRPPLEAKHLGLLERLDHALTGKGTWHDLEVGQGPYRPVREENKDKWTRYIQSITPRLSPHSTFSKSKVIGYTMRFSREFGNDNSTTEVDWLL</sequence>
<dbReference type="EMBL" id="CAHR02000258">
    <property type="protein sequence ID" value="CCG84537.1"/>
    <property type="molecule type" value="Genomic_DNA"/>
</dbReference>
<dbReference type="STRING" id="1097556.R4XF86"/>
<dbReference type="Proteomes" id="UP000013776">
    <property type="component" value="Unassembled WGS sequence"/>
</dbReference>
<dbReference type="AlphaFoldDB" id="R4XF86"/>
<evidence type="ECO:0008006" key="3">
    <source>
        <dbReference type="Google" id="ProtNLM"/>
    </source>
</evidence>
<gene>
    <name evidence="1" type="ORF">TAPDE_005005</name>
</gene>
<organism evidence="1 2">
    <name type="scientific">Taphrina deformans (strain PYCC 5710 / ATCC 11124 / CBS 356.35 / IMI 108563 / JCM 9778 / NBRC 8474)</name>
    <name type="common">Peach leaf curl fungus</name>
    <name type="synonym">Lalaria deformans</name>
    <dbReference type="NCBI Taxonomy" id="1097556"/>
    <lineage>
        <taxon>Eukaryota</taxon>
        <taxon>Fungi</taxon>
        <taxon>Dikarya</taxon>
        <taxon>Ascomycota</taxon>
        <taxon>Taphrinomycotina</taxon>
        <taxon>Taphrinomycetes</taxon>
        <taxon>Taphrinales</taxon>
        <taxon>Taphrinaceae</taxon>
        <taxon>Taphrina</taxon>
    </lineage>
</organism>
<accession>R4XF86</accession>
<dbReference type="VEuPathDB" id="FungiDB:TAPDE_005005"/>
<reference evidence="1 2" key="1">
    <citation type="journal article" date="2013" name="MBio">
        <title>Genome sequencing of the plant pathogen Taphrina deformans, the causal agent of peach leaf curl.</title>
        <authorList>
            <person name="Cisse O.H."/>
            <person name="Almeida J.M.G.C.F."/>
            <person name="Fonseca A."/>
            <person name="Kumar A.A."/>
            <person name="Salojaervi J."/>
            <person name="Overmyer K."/>
            <person name="Hauser P.M."/>
            <person name="Pagni M."/>
        </authorList>
    </citation>
    <scope>NUCLEOTIDE SEQUENCE [LARGE SCALE GENOMIC DNA]</scope>
    <source>
        <strain evidence="2">PYCC 5710 / ATCC 11124 / CBS 356.35 / IMI 108563 / JCM 9778 / NBRC 8474</strain>
    </source>
</reference>
<evidence type="ECO:0000313" key="2">
    <source>
        <dbReference type="Proteomes" id="UP000013776"/>
    </source>
</evidence>
<name>R4XF86_TAPDE</name>
<dbReference type="PANTHER" id="PTHR10811">
    <property type="entry name" value="FRINGE-RELATED"/>
    <property type="match status" value="1"/>
</dbReference>
<proteinExistence type="predicted"/>
<dbReference type="eggNOG" id="KOG2246">
    <property type="taxonomic scope" value="Eukaryota"/>
</dbReference>
<evidence type="ECO:0000313" key="1">
    <source>
        <dbReference type="EMBL" id="CCG84537.1"/>
    </source>
</evidence>
<comment type="caution">
    <text evidence="1">The sequence shown here is derived from an EMBL/GenBank/DDBJ whole genome shotgun (WGS) entry which is preliminary data.</text>
</comment>
<dbReference type="Gene3D" id="3.90.550.50">
    <property type="match status" value="1"/>
</dbReference>